<dbReference type="GO" id="GO:0003777">
    <property type="term" value="F:microtubule motor activity"/>
    <property type="evidence" value="ECO:0007669"/>
    <property type="project" value="InterPro"/>
</dbReference>
<proteinExistence type="inferred from homology"/>
<accession>A0A9J6FJS6</accession>
<dbReference type="EMBL" id="JABSTR010000001">
    <property type="protein sequence ID" value="KAH9362172.1"/>
    <property type="molecule type" value="Genomic_DNA"/>
</dbReference>
<dbReference type="Proteomes" id="UP000821853">
    <property type="component" value="Chromosome 1"/>
</dbReference>
<comment type="caution">
    <text evidence="8">The sequence shown here is derived from an EMBL/GenBank/DDBJ whole genome shotgun (WGS) entry which is preliminary data.</text>
</comment>
<feature type="region of interest" description="Disordered" evidence="6">
    <location>
        <begin position="1"/>
        <end position="62"/>
    </location>
</feature>
<reference evidence="8 9" key="1">
    <citation type="journal article" date="2020" name="Cell">
        <title>Large-Scale Comparative Analyses of Tick Genomes Elucidate Their Genetic Diversity and Vector Capacities.</title>
        <authorList>
            <consortium name="Tick Genome and Microbiome Consortium (TIGMIC)"/>
            <person name="Jia N."/>
            <person name="Wang J."/>
            <person name="Shi W."/>
            <person name="Du L."/>
            <person name="Sun Y."/>
            <person name="Zhan W."/>
            <person name="Jiang J.F."/>
            <person name="Wang Q."/>
            <person name="Zhang B."/>
            <person name="Ji P."/>
            <person name="Bell-Sakyi L."/>
            <person name="Cui X.M."/>
            <person name="Yuan T.T."/>
            <person name="Jiang B.G."/>
            <person name="Yang W.F."/>
            <person name="Lam T.T."/>
            <person name="Chang Q.C."/>
            <person name="Ding S.J."/>
            <person name="Wang X.J."/>
            <person name="Zhu J.G."/>
            <person name="Ruan X.D."/>
            <person name="Zhao L."/>
            <person name="Wei J.T."/>
            <person name="Ye R.Z."/>
            <person name="Que T.C."/>
            <person name="Du C.H."/>
            <person name="Zhou Y.H."/>
            <person name="Cheng J.X."/>
            <person name="Dai P.F."/>
            <person name="Guo W.B."/>
            <person name="Han X.H."/>
            <person name="Huang E.J."/>
            <person name="Li L.F."/>
            <person name="Wei W."/>
            <person name="Gao Y.C."/>
            <person name="Liu J.Z."/>
            <person name="Shao H.Z."/>
            <person name="Wang X."/>
            <person name="Wang C.C."/>
            <person name="Yang T.C."/>
            <person name="Huo Q.B."/>
            <person name="Li W."/>
            <person name="Chen H.Y."/>
            <person name="Chen S.E."/>
            <person name="Zhou L.G."/>
            <person name="Ni X.B."/>
            <person name="Tian J.H."/>
            <person name="Sheng Y."/>
            <person name="Liu T."/>
            <person name="Pan Y.S."/>
            <person name="Xia L.Y."/>
            <person name="Li J."/>
            <person name="Zhao F."/>
            <person name="Cao W.C."/>
        </authorList>
    </citation>
    <scope>NUCLEOTIDE SEQUENCE [LARGE SCALE GENOMIC DNA]</scope>
    <source>
        <strain evidence="8">HaeL-2018</strain>
    </source>
</reference>
<dbReference type="InterPro" id="IPR036961">
    <property type="entry name" value="Kinesin_motor_dom_sf"/>
</dbReference>
<keyword evidence="4" id="KW-0206">Cytoskeleton</keyword>
<evidence type="ECO:0000313" key="8">
    <source>
        <dbReference type="EMBL" id="KAH9362172.1"/>
    </source>
</evidence>
<dbReference type="OMA" id="ESFHFQE"/>
<dbReference type="VEuPathDB" id="VectorBase:HLOH_063675"/>
<dbReference type="InterPro" id="IPR027640">
    <property type="entry name" value="Kinesin-like_fam"/>
</dbReference>
<evidence type="ECO:0000256" key="1">
    <source>
        <dbReference type="ARBA" id="ARBA00004245"/>
    </source>
</evidence>
<organism evidence="8 9">
    <name type="scientific">Haemaphysalis longicornis</name>
    <name type="common">Bush tick</name>
    <dbReference type="NCBI Taxonomy" id="44386"/>
    <lineage>
        <taxon>Eukaryota</taxon>
        <taxon>Metazoa</taxon>
        <taxon>Ecdysozoa</taxon>
        <taxon>Arthropoda</taxon>
        <taxon>Chelicerata</taxon>
        <taxon>Arachnida</taxon>
        <taxon>Acari</taxon>
        <taxon>Parasitiformes</taxon>
        <taxon>Ixodida</taxon>
        <taxon>Ixodoidea</taxon>
        <taxon>Ixodidae</taxon>
        <taxon>Haemaphysalinae</taxon>
        <taxon>Haemaphysalis</taxon>
    </lineage>
</organism>
<evidence type="ECO:0000256" key="6">
    <source>
        <dbReference type="SAM" id="MobiDB-lite"/>
    </source>
</evidence>
<sequence>MSSRRPRPVTSTSQGKMTIITWPDQADSSSRPQPKCPPNEVSQPPSAPHHRRSGPPPPSSRVSVAVRVLPFRQHDMDDGLVVRVVDEACLVFDPTAQAEPFFFQGQRACGGLVRANKIQKLFFDKVFDESTDNMYIYEHTTKKILKTSPDGCNCSVLAYGAAGAGKTFTPLGYENCPGVIFLTVSELCKLVDDLPSEDQKCDVAVIVYFEVRNEVVRNFLRPCGSLLMVTYDPYNAVVLPNLATHGLEQVDFRLLEPLLRGNRNRTEHATDPNAEWSQFHATFEDYVRGTENATGPLNARASKMSFADLVELERAAAFSRNNRARLHESTQINISLRALGNCIDALSKNGTHHVPYSNCKVTRILKGSLGGIDHTVTLAAFQAELLGKAEHPHLDLVGHKDPAADQEERPQCEFTQGCIESPDHWSETESWLSAAKAKF</sequence>
<keyword evidence="3 5" id="KW-0067">ATP-binding</keyword>
<dbReference type="PRINTS" id="PR00380">
    <property type="entry name" value="KINESINHEAVY"/>
</dbReference>
<comment type="similarity">
    <text evidence="5">Belongs to the TRAFAC class myosin-kinesin ATPase superfamily. Kinesin family.</text>
</comment>
<dbReference type="SUPFAM" id="SSF52540">
    <property type="entry name" value="P-loop containing nucleoside triphosphate hydrolases"/>
    <property type="match status" value="1"/>
</dbReference>
<dbReference type="InterPro" id="IPR001752">
    <property type="entry name" value="Kinesin_motor_dom"/>
</dbReference>
<evidence type="ECO:0000256" key="4">
    <source>
        <dbReference type="ARBA" id="ARBA00023212"/>
    </source>
</evidence>
<dbReference type="GO" id="GO:0007018">
    <property type="term" value="P:microtubule-based movement"/>
    <property type="evidence" value="ECO:0007669"/>
    <property type="project" value="InterPro"/>
</dbReference>
<evidence type="ECO:0000256" key="3">
    <source>
        <dbReference type="ARBA" id="ARBA00022840"/>
    </source>
</evidence>
<dbReference type="PROSITE" id="PS50067">
    <property type="entry name" value="KINESIN_MOTOR_2"/>
    <property type="match status" value="1"/>
</dbReference>
<evidence type="ECO:0000256" key="5">
    <source>
        <dbReference type="PROSITE-ProRule" id="PRU00283"/>
    </source>
</evidence>
<dbReference type="InterPro" id="IPR027417">
    <property type="entry name" value="P-loop_NTPase"/>
</dbReference>
<feature type="binding site" evidence="5">
    <location>
        <begin position="160"/>
        <end position="167"/>
    </location>
    <ligand>
        <name>ATP</name>
        <dbReference type="ChEBI" id="CHEBI:30616"/>
    </ligand>
</feature>
<dbReference type="GO" id="GO:0008017">
    <property type="term" value="F:microtubule binding"/>
    <property type="evidence" value="ECO:0007669"/>
    <property type="project" value="InterPro"/>
</dbReference>
<dbReference type="SMART" id="SM00129">
    <property type="entry name" value="KISc"/>
    <property type="match status" value="1"/>
</dbReference>
<evidence type="ECO:0000259" key="7">
    <source>
        <dbReference type="PROSITE" id="PS50067"/>
    </source>
</evidence>
<evidence type="ECO:0000256" key="2">
    <source>
        <dbReference type="ARBA" id="ARBA00022741"/>
    </source>
</evidence>
<feature type="domain" description="Kinesin motor" evidence="7">
    <location>
        <begin position="61"/>
        <end position="406"/>
    </location>
</feature>
<keyword evidence="2 5" id="KW-0547">Nucleotide-binding</keyword>
<keyword evidence="9" id="KW-1185">Reference proteome</keyword>
<keyword evidence="5" id="KW-0505">Motor protein</keyword>
<dbReference type="PANTHER" id="PTHR47968">
    <property type="entry name" value="CENTROMERE PROTEIN E"/>
    <property type="match status" value="1"/>
</dbReference>
<dbReference type="AlphaFoldDB" id="A0A9J6FJS6"/>
<dbReference type="GO" id="GO:0005524">
    <property type="term" value="F:ATP binding"/>
    <property type="evidence" value="ECO:0007669"/>
    <property type="project" value="UniProtKB-UniRule"/>
</dbReference>
<dbReference type="OrthoDB" id="6489156at2759"/>
<dbReference type="GO" id="GO:0015630">
    <property type="term" value="C:microtubule cytoskeleton"/>
    <property type="evidence" value="ECO:0007669"/>
    <property type="project" value="UniProtKB-ARBA"/>
</dbReference>
<dbReference type="PANTHER" id="PTHR47968:SF65">
    <property type="entry name" value="KINESIN MOTOR DOMAIN-CONTAINING PROTEIN"/>
    <property type="match status" value="1"/>
</dbReference>
<dbReference type="Pfam" id="PF00225">
    <property type="entry name" value="Kinesin"/>
    <property type="match status" value="1"/>
</dbReference>
<evidence type="ECO:0000313" key="9">
    <source>
        <dbReference type="Proteomes" id="UP000821853"/>
    </source>
</evidence>
<comment type="subcellular location">
    <subcellularLocation>
        <location evidence="1">Cytoplasm</location>
        <location evidence="1">Cytoskeleton</location>
    </subcellularLocation>
</comment>
<protein>
    <recommendedName>
        <fullName evidence="7">Kinesin motor domain-containing protein</fullName>
    </recommendedName>
</protein>
<dbReference type="Gene3D" id="3.40.850.10">
    <property type="entry name" value="Kinesin motor domain"/>
    <property type="match status" value="1"/>
</dbReference>
<gene>
    <name evidence="8" type="ORF">HPB48_002150</name>
</gene>
<keyword evidence="4" id="KW-0963">Cytoplasm</keyword>
<name>A0A9J6FJS6_HAELO</name>